<dbReference type="Proteomes" id="UP000596427">
    <property type="component" value="Chromosome"/>
</dbReference>
<dbReference type="AlphaFoldDB" id="A0A974SIV6"/>
<evidence type="ECO:0000259" key="2">
    <source>
        <dbReference type="Pfam" id="PF25679"/>
    </source>
</evidence>
<evidence type="ECO:0000259" key="1">
    <source>
        <dbReference type="Pfam" id="PF25678"/>
    </source>
</evidence>
<evidence type="ECO:0000313" key="4">
    <source>
        <dbReference type="Proteomes" id="UP000596427"/>
    </source>
</evidence>
<keyword evidence="4" id="KW-1185">Reference proteome</keyword>
<feature type="domain" description="DUF7947" evidence="2">
    <location>
        <begin position="178"/>
        <end position="261"/>
    </location>
</feature>
<dbReference type="InterPro" id="IPR057706">
    <property type="entry name" value="DUF7946"/>
</dbReference>
<dbReference type="RefSeq" id="WP_203194047.1">
    <property type="nucleotide sequence ID" value="NZ_CP063362.1"/>
</dbReference>
<dbReference type="Pfam" id="PF25679">
    <property type="entry name" value="DUF7947"/>
    <property type="match status" value="1"/>
</dbReference>
<dbReference type="KEGG" id="xdi:EZH22_01410"/>
<gene>
    <name evidence="3" type="ORF">EZH22_01410</name>
</gene>
<reference evidence="3 4" key="1">
    <citation type="submission" date="2020-10" db="EMBL/GenBank/DDBJ databases">
        <title>Degradation of 1,4-Dioxane by Xanthobacter sp. YN2, via a Novel Group-2 Soluble Di-Iron Monooxygenase.</title>
        <authorList>
            <person name="Ma F."/>
            <person name="Wang Y."/>
            <person name="Yang J."/>
            <person name="Guo H."/>
            <person name="Su D."/>
            <person name="Yu L."/>
        </authorList>
    </citation>
    <scope>NUCLEOTIDE SEQUENCE [LARGE SCALE GENOMIC DNA]</scope>
    <source>
        <strain evidence="3 4">YN2</strain>
    </source>
</reference>
<sequence length="270" mass="30049">MADTHKLPAYDAIQSLYGISRAILMTTNYLDEGRVRHRRFENIKFEFNLLTQNPGSFETLFELITNPDAMKIGYDISVGITSGLLGHFIISMLSRAVGGSAHETIEDLETSEEISTGDTSALVEAIEPSLREGHKIVGNGASNIFIITGSHNTVNFNAATKSFVNAFEEDNVLSSKIFSVASFNSNSGYGRAFDFEELRTIPFEINTMADEKSIEALIWSFSSYARRRRLGENLQSAVAFKYRAIRTLDGRVKKIKVIKVRRDIASLDNS</sequence>
<organism evidence="3 4">
    <name type="scientific">Xanthobacter dioxanivorans</name>
    <dbReference type="NCBI Taxonomy" id="2528964"/>
    <lineage>
        <taxon>Bacteria</taxon>
        <taxon>Pseudomonadati</taxon>
        <taxon>Pseudomonadota</taxon>
        <taxon>Alphaproteobacteria</taxon>
        <taxon>Hyphomicrobiales</taxon>
        <taxon>Xanthobacteraceae</taxon>
        <taxon>Xanthobacter</taxon>
    </lineage>
</organism>
<feature type="domain" description="DUF7946" evidence="1">
    <location>
        <begin position="1"/>
        <end position="164"/>
    </location>
</feature>
<dbReference type="Pfam" id="PF25678">
    <property type="entry name" value="DUF7946"/>
    <property type="match status" value="1"/>
</dbReference>
<evidence type="ECO:0000313" key="3">
    <source>
        <dbReference type="EMBL" id="QRG07135.1"/>
    </source>
</evidence>
<accession>A0A974SIV6</accession>
<proteinExistence type="predicted"/>
<protein>
    <submittedName>
        <fullName evidence="3">Uncharacterized protein</fullName>
    </submittedName>
</protein>
<name>A0A974SIV6_9HYPH</name>
<dbReference type="InterPro" id="IPR057707">
    <property type="entry name" value="DUF7947"/>
</dbReference>
<dbReference type="EMBL" id="CP063362">
    <property type="protein sequence ID" value="QRG07135.1"/>
    <property type="molecule type" value="Genomic_DNA"/>
</dbReference>